<accession>A0A853DEI5</accession>
<evidence type="ECO:0000313" key="1">
    <source>
        <dbReference type="EMBL" id="NYJ75882.1"/>
    </source>
</evidence>
<dbReference type="Proteomes" id="UP000571817">
    <property type="component" value="Unassembled WGS sequence"/>
</dbReference>
<dbReference type="EMBL" id="JACCFW010000001">
    <property type="protein sequence ID" value="NYJ75882.1"/>
    <property type="molecule type" value="Genomic_DNA"/>
</dbReference>
<keyword evidence="2" id="KW-1185">Reference proteome</keyword>
<gene>
    <name evidence="1" type="ORF">HNR15_002845</name>
</gene>
<organism evidence="1 2">
    <name type="scientific">Allobranchiibius huperziae</name>
    <dbReference type="NCBI Taxonomy" id="1874116"/>
    <lineage>
        <taxon>Bacteria</taxon>
        <taxon>Bacillati</taxon>
        <taxon>Actinomycetota</taxon>
        <taxon>Actinomycetes</taxon>
        <taxon>Micrococcales</taxon>
        <taxon>Dermacoccaceae</taxon>
        <taxon>Allobranchiibius</taxon>
    </lineage>
</organism>
<proteinExistence type="predicted"/>
<reference evidence="1 2" key="1">
    <citation type="submission" date="2020-07" db="EMBL/GenBank/DDBJ databases">
        <title>Sequencing the genomes of 1000 actinobacteria strains.</title>
        <authorList>
            <person name="Klenk H.-P."/>
        </authorList>
    </citation>
    <scope>NUCLEOTIDE SEQUENCE [LARGE SCALE GENOMIC DNA]</scope>
    <source>
        <strain evidence="1 2">DSM 29531</strain>
    </source>
</reference>
<protein>
    <submittedName>
        <fullName evidence="1">Uncharacterized protein</fullName>
    </submittedName>
</protein>
<comment type="caution">
    <text evidence="1">The sequence shown here is derived from an EMBL/GenBank/DDBJ whole genome shotgun (WGS) entry which is preliminary data.</text>
</comment>
<evidence type="ECO:0000313" key="2">
    <source>
        <dbReference type="Proteomes" id="UP000571817"/>
    </source>
</evidence>
<dbReference type="PROSITE" id="PS51257">
    <property type="entry name" value="PROKAR_LIPOPROTEIN"/>
    <property type="match status" value="1"/>
</dbReference>
<sequence length="164" mass="17218">MGGRLIEGGCVVLLVTGALCACGGGLPRAIGNPHPHGRLMAQLKPTLSAIPSTVHIFGQQFVPPNWDSCDGVKSTYGWDDVTVTAQFDHVKSPDQTVSAINASLHKLGWVPDSDSSDGAWYWKRKRSNGSKAAIQLLGGPSDAAPSPWDFQATVTAATHPVTGC</sequence>
<name>A0A853DEI5_9MICO</name>
<dbReference type="AlphaFoldDB" id="A0A853DEI5"/>
<dbReference type="RefSeq" id="WP_179482877.1">
    <property type="nucleotide sequence ID" value="NZ_JACCFW010000001.1"/>
</dbReference>